<name>A0A9D3YBR7_DREPO</name>
<accession>A0A9D3YBR7</accession>
<dbReference type="AlphaFoldDB" id="A0A9D3YBR7"/>
<dbReference type="EMBL" id="JAIWYP010000016">
    <property type="protein sequence ID" value="KAH3695507.1"/>
    <property type="molecule type" value="Genomic_DNA"/>
</dbReference>
<proteinExistence type="predicted"/>
<comment type="caution">
    <text evidence="1">The sequence shown here is derived from an EMBL/GenBank/DDBJ whole genome shotgun (WGS) entry which is preliminary data.</text>
</comment>
<keyword evidence="2" id="KW-1185">Reference proteome</keyword>
<protein>
    <submittedName>
        <fullName evidence="1">Uncharacterized protein</fullName>
    </submittedName>
</protein>
<reference evidence="1" key="2">
    <citation type="submission" date="2020-11" db="EMBL/GenBank/DDBJ databases">
        <authorList>
            <person name="McCartney M.A."/>
            <person name="Auch B."/>
            <person name="Kono T."/>
            <person name="Mallez S."/>
            <person name="Becker A."/>
            <person name="Gohl D.M."/>
            <person name="Silverstein K.A.T."/>
            <person name="Koren S."/>
            <person name="Bechman K.B."/>
            <person name="Herman A."/>
            <person name="Abrahante J.E."/>
            <person name="Garbe J."/>
        </authorList>
    </citation>
    <scope>NUCLEOTIDE SEQUENCE</scope>
    <source>
        <strain evidence="1">Duluth1</strain>
        <tissue evidence="1">Whole animal</tissue>
    </source>
</reference>
<dbReference type="Proteomes" id="UP000828390">
    <property type="component" value="Unassembled WGS sequence"/>
</dbReference>
<reference evidence="1" key="1">
    <citation type="journal article" date="2019" name="bioRxiv">
        <title>The Genome of the Zebra Mussel, Dreissena polymorpha: A Resource for Invasive Species Research.</title>
        <authorList>
            <person name="McCartney M.A."/>
            <person name="Auch B."/>
            <person name="Kono T."/>
            <person name="Mallez S."/>
            <person name="Zhang Y."/>
            <person name="Obille A."/>
            <person name="Becker A."/>
            <person name="Abrahante J.E."/>
            <person name="Garbe J."/>
            <person name="Badalamenti J.P."/>
            <person name="Herman A."/>
            <person name="Mangelson H."/>
            <person name="Liachko I."/>
            <person name="Sullivan S."/>
            <person name="Sone E.D."/>
            <person name="Koren S."/>
            <person name="Silverstein K.A.T."/>
            <person name="Beckman K.B."/>
            <person name="Gohl D.M."/>
        </authorList>
    </citation>
    <scope>NUCLEOTIDE SEQUENCE</scope>
    <source>
        <strain evidence="1">Duluth1</strain>
        <tissue evidence="1">Whole animal</tissue>
    </source>
</reference>
<sequence length="82" mass="9413">MLVKIITELLEWYQNATTCQLQNRNEKIHQQLSGMWAIQLSLWYVDYPALSLVCGLSSSQSGMLTIQLSVWYVDYPALTLVC</sequence>
<evidence type="ECO:0000313" key="1">
    <source>
        <dbReference type="EMBL" id="KAH3695507.1"/>
    </source>
</evidence>
<evidence type="ECO:0000313" key="2">
    <source>
        <dbReference type="Proteomes" id="UP000828390"/>
    </source>
</evidence>
<gene>
    <name evidence="1" type="ORF">DPMN_082967</name>
</gene>
<organism evidence="1 2">
    <name type="scientific">Dreissena polymorpha</name>
    <name type="common">Zebra mussel</name>
    <name type="synonym">Mytilus polymorpha</name>
    <dbReference type="NCBI Taxonomy" id="45954"/>
    <lineage>
        <taxon>Eukaryota</taxon>
        <taxon>Metazoa</taxon>
        <taxon>Spiralia</taxon>
        <taxon>Lophotrochozoa</taxon>
        <taxon>Mollusca</taxon>
        <taxon>Bivalvia</taxon>
        <taxon>Autobranchia</taxon>
        <taxon>Heteroconchia</taxon>
        <taxon>Euheterodonta</taxon>
        <taxon>Imparidentia</taxon>
        <taxon>Neoheterodontei</taxon>
        <taxon>Myida</taxon>
        <taxon>Dreissenoidea</taxon>
        <taxon>Dreissenidae</taxon>
        <taxon>Dreissena</taxon>
    </lineage>
</organism>